<keyword evidence="4" id="KW-0520">NAD</keyword>
<evidence type="ECO:0000259" key="7">
    <source>
        <dbReference type="Pfam" id="PF07992"/>
    </source>
</evidence>
<feature type="binding site" evidence="4">
    <location>
        <position position="52"/>
    </location>
    <ligand>
        <name>FAD</name>
        <dbReference type="ChEBI" id="CHEBI:57692"/>
    </ligand>
</feature>
<dbReference type="SUPFAM" id="SSF51905">
    <property type="entry name" value="FAD/NAD(P)-binding domain"/>
    <property type="match status" value="1"/>
</dbReference>
<dbReference type="GO" id="GO:0050660">
    <property type="term" value="F:flavin adenine dinucleotide binding"/>
    <property type="evidence" value="ECO:0007669"/>
    <property type="project" value="TreeGrafter"/>
</dbReference>
<dbReference type="Proteomes" id="UP000240739">
    <property type="component" value="Unassembled WGS sequence"/>
</dbReference>
<dbReference type="InterPro" id="IPR004099">
    <property type="entry name" value="Pyr_nucl-diS_OxRdtase_dimer"/>
</dbReference>
<reference evidence="8 9" key="1">
    <citation type="submission" date="2018-03" db="EMBL/GenBank/DDBJ databases">
        <title>Aquarubrobacter algicola gen. nov., sp. nov., a novel actinobacterium isolated from shallow eutrophic lake during the end of cyanobacterial harmful algal blooms.</title>
        <authorList>
            <person name="Chun S.J."/>
        </authorList>
    </citation>
    <scope>NUCLEOTIDE SEQUENCE [LARGE SCALE GENOMIC DNA]</scope>
    <source>
        <strain evidence="8 9">Seoho-28</strain>
    </source>
</reference>
<dbReference type="Pfam" id="PF02852">
    <property type="entry name" value="Pyr_redox_dim"/>
    <property type="match status" value="1"/>
</dbReference>
<evidence type="ECO:0000259" key="6">
    <source>
        <dbReference type="Pfam" id="PF02852"/>
    </source>
</evidence>
<keyword evidence="2" id="KW-0285">Flavoprotein</keyword>
<dbReference type="PIRSF" id="PIRSF000350">
    <property type="entry name" value="Mercury_reductase_MerA"/>
    <property type="match status" value="1"/>
</dbReference>
<dbReference type="Gene3D" id="3.50.50.60">
    <property type="entry name" value="FAD/NAD(P)-binding domain"/>
    <property type="match status" value="2"/>
</dbReference>
<evidence type="ECO:0000256" key="3">
    <source>
        <dbReference type="ARBA" id="ARBA00022827"/>
    </source>
</evidence>
<feature type="binding site" evidence="4">
    <location>
        <position position="200"/>
    </location>
    <ligand>
        <name>NAD(+)</name>
        <dbReference type="ChEBI" id="CHEBI:57540"/>
    </ligand>
</feature>
<dbReference type="OrthoDB" id="9800167at2"/>
<comment type="similarity">
    <text evidence="1">Belongs to the class-I pyridine nucleotide-disulfide oxidoreductase family.</text>
</comment>
<comment type="cofactor">
    <cofactor evidence="4">
        <name>FAD</name>
        <dbReference type="ChEBI" id="CHEBI:57692"/>
    </cofactor>
    <text evidence="4">Binds 1 FAD per subunit.</text>
</comment>
<dbReference type="InterPro" id="IPR016156">
    <property type="entry name" value="FAD/NAD-linked_Rdtase_dimer_sf"/>
</dbReference>
<feature type="domain" description="FAD/NAD(P)-binding" evidence="7">
    <location>
        <begin position="6"/>
        <end position="320"/>
    </location>
</feature>
<name>A0A2T4UBY3_9ACTN</name>
<feature type="domain" description="Pyridine nucleotide-disulphide oxidoreductase dimerisation" evidence="6">
    <location>
        <begin position="343"/>
        <end position="449"/>
    </location>
</feature>
<sequence>MRERTFDVIVIGAGPAGEVAAGRLADGGKEVVVVEEHLIGGECSFYGCMPSKALLRPAQLLAEVARVPGATEAVTGELDVAATLARRDQVIHDLDDASQLPWLQERDIAVVRGHGVLTGEREVRVGDELLRARDAVVLGVGTRAMLPPIDGLEAARPWTNREVTTTKELPASLAILGGGPIGCEMAEAYRSLGVVVTLLEGGDRILSKEEQFASALVTESLRTRGVDLRTGVRVGRVERPEPGGPVTLVLEGGGDVTADELLVAAGRRSLTADLGIEAFGGEPGRPIEVDDQLRVPGHPWLFVCGDANGKALLTHVGKHQARIASDVILGRDVRLRPSVDPPPRVTFTEPQVAAVGYTLAQAKAAGINARSARATTSGNAGASFHGRNTPGESRIVIDDDRGVLVGATFTGPDVQDFLHAATVAIVGAVPLEDLWHSVPAFPTRSEVWLHLLADAGL</sequence>
<dbReference type="Gene3D" id="3.30.390.30">
    <property type="match status" value="1"/>
</dbReference>
<proteinExistence type="inferred from homology"/>
<feature type="binding site" evidence="4">
    <location>
        <begin position="177"/>
        <end position="184"/>
    </location>
    <ligand>
        <name>NAD(+)</name>
        <dbReference type="ChEBI" id="CHEBI:57540"/>
    </ligand>
</feature>
<dbReference type="AlphaFoldDB" id="A0A2T4UBY3"/>
<dbReference type="InterPro" id="IPR023753">
    <property type="entry name" value="FAD/NAD-binding_dom"/>
</dbReference>
<feature type="binding site" evidence="4">
    <location>
        <position position="306"/>
    </location>
    <ligand>
        <name>FAD</name>
        <dbReference type="ChEBI" id="CHEBI:57692"/>
    </ligand>
</feature>
<dbReference type="SUPFAM" id="SSF55424">
    <property type="entry name" value="FAD/NAD-linked reductases, dimerisation (C-terminal) domain"/>
    <property type="match status" value="1"/>
</dbReference>
<feature type="binding site" evidence="4">
    <location>
        <position position="266"/>
    </location>
    <ligand>
        <name>NAD(+)</name>
        <dbReference type="ChEBI" id="CHEBI:57540"/>
    </ligand>
</feature>
<dbReference type="PANTHER" id="PTHR43014">
    <property type="entry name" value="MERCURIC REDUCTASE"/>
    <property type="match status" value="1"/>
</dbReference>
<dbReference type="EMBL" id="PYYB01000005">
    <property type="protein sequence ID" value="PTL54398.1"/>
    <property type="molecule type" value="Genomic_DNA"/>
</dbReference>
<keyword evidence="4" id="KW-0547">Nucleotide-binding</keyword>
<evidence type="ECO:0000256" key="4">
    <source>
        <dbReference type="PIRSR" id="PIRSR000350-3"/>
    </source>
</evidence>
<dbReference type="RefSeq" id="WP_107571340.1">
    <property type="nucleotide sequence ID" value="NZ_PYYB01000005.1"/>
</dbReference>
<accession>A0A2T4UBY3</accession>
<feature type="binding site" evidence="4">
    <location>
        <position position="115"/>
    </location>
    <ligand>
        <name>FAD</name>
        <dbReference type="ChEBI" id="CHEBI:57692"/>
    </ligand>
</feature>
<dbReference type="Pfam" id="PF07992">
    <property type="entry name" value="Pyr_redox_2"/>
    <property type="match status" value="1"/>
</dbReference>
<dbReference type="PRINTS" id="PR00411">
    <property type="entry name" value="PNDRDTASEI"/>
</dbReference>
<dbReference type="PRINTS" id="PR00368">
    <property type="entry name" value="FADPNR"/>
</dbReference>
<dbReference type="GO" id="GO:0003955">
    <property type="term" value="F:NAD(P)H dehydrogenase (quinone) activity"/>
    <property type="evidence" value="ECO:0007669"/>
    <property type="project" value="TreeGrafter"/>
</dbReference>
<keyword evidence="3 4" id="KW-0274">FAD</keyword>
<dbReference type="InterPro" id="IPR001100">
    <property type="entry name" value="Pyr_nuc-diS_OxRdtase"/>
</dbReference>
<feature type="disulfide bond" description="Redox-active" evidence="5">
    <location>
        <begin position="43"/>
        <end position="48"/>
    </location>
</feature>
<evidence type="ECO:0000313" key="9">
    <source>
        <dbReference type="Proteomes" id="UP000240739"/>
    </source>
</evidence>
<dbReference type="InterPro" id="IPR036188">
    <property type="entry name" value="FAD/NAD-bd_sf"/>
</dbReference>
<keyword evidence="9" id="KW-1185">Reference proteome</keyword>
<dbReference type="PANTHER" id="PTHR43014:SF2">
    <property type="entry name" value="MERCURIC REDUCTASE"/>
    <property type="match status" value="1"/>
</dbReference>
<organism evidence="8 9">
    <name type="scientific">Paraconexibacter algicola</name>
    <dbReference type="NCBI Taxonomy" id="2133960"/>
    <lineage>
        <taxon>Bacteria</taxon>
        <taxon>Bacillati</taxon>
        <taxon>Actinomycetota</taxon>
        <taxon>Thermoleophilia</taxon>
        <taxon>Solirubrobacterales</taxon>
        <taxon>Paraconexibacteraceae</taxon>
        <taxon>Paraconexibacter</taxon>
    </lineage>
</organism>
<comment type="caution">
    <text evidence="8">The sequence shown here is derived from an EMBL/GenBank/DDBJ whole genome shotgun (WGS) entry which is preliminary data.</text>
</comment>
<gene>
    <name evidence="8" type="ORF">C7Y72_21945</name>
</gene>
<protein>
    <submittedName>
        <fullName evidence="8">Pyridine nucleotide-disulfide oxidoreductase</fullName>
    </submittedName>
</protein>
<evidence type="ECO:0000256" key="5">
    <source>
        <dbReference type="PIRSR" id="PIRSR000350-4"/>
    </source>
</evidence>
<evidence type="ECO:0000313" key="8">
    <source>
        <dbReference type="EMBL" id="PTL54398.1"/>
    </source>
</evidence>
<evidence type="ECO:0000256" key="1">
    <source>
        <dbReference type="ARBA" id="ARBA00007532"/>
    </source>
</evidence>
<evidence type="ECO:0000256" key="2">
    <source>
        <dbReference type="ARBA" id="ARBA00022630"/>
    </source>
</evidence>